<evidence type="ECO:0000256" key="3">
    <source>
        <dbReference type="ARBA" id="ARBA00022741"/>
    </source>
</evidence>
<feature type="domain" description="Thymidylate kinase-like" evidence="5">
    <location>
        <begin position="11"/>
        <end position="199"/>
    </location>
</feature>
<dbReference type="InterPro" id="IPR027417">
    <property type="entry name" value="P-loop_NTPase"/>
</dbReference>
<comment type="similarity">
    <text evidence="1">Belongs to the thymidylate kinase family.</text>
</comment>
<protein>
    <recommendedName>
        <fullName evidence="2">Thymidylate kinase</fullName>
    </recommendedName>
</protein>
<organism evidence="6 7">
    <name type="scientific">Schwartzia succinivorans DSM 10502</name>
    <dbReference type="NCBI Taxonomy" id="1123243"/>
    <lineage>
        <taxon>Bacteria</taxon>
        <taxon>Bacillati</taxon>
        <taxon>Bacillota</taxon>
        <taxon>Negativicutes</taxon>
        <taxon>Selenomonadales</taxon>
        <taxon>Selenomonadaceae</taxon>
        <taxon>Schwartzia</taxon>
    </lineage>
</organism>
<accession>A0A1M4SV00</accession>
<dbReference type="Proteomes" id="UP000184404">
    <property type="component" value="Unassembled WGS sequence"/>
</dbReference>
<dbReference type="Pfam" id="PF02223">
    <property type="entry name" value="Thymidylate_kin"/>
    <property type="match status" value="1"/>
</dbReference>
<dbReference type="GO" id="GO:0006235">
    <property type="term" value="P:dTTP biosynthetic process"/>
    <property type="evidence" value="ECO:0007669"/>
    <property type="project" value="TreeGrafter"/>
</dbReference>
<dbReference type="InterPro" id="IPR039430">
    <property type="entry name" value="Thymidylate_kin-like_dom"/>
</dbReference>
<dbReference type="PANTHER" id="PTHR10344">
    <property type="entry name" value="THYMIDYLATE KINASE"/>
    <property type="match status" value="1"/>
</dbReference>
<dbReference type="EMBL" id="FQUG01000002">
    <property type="protein sequence ID" value="SHE35807.1"/>
    <property type="molecule type" value="Genomic_DNA"/>
</dbReference>
<evidence type="ECO:0000256" key="2">
    <source>
        <dbReference type="ARBA" id="ARBA00017144"/>
    </source>
</evidence>
<dbReference type="FunFam" id="3.40.50.300:FF:002288">
    <property type="entry name" value="Probable thymidylate kinase"/>
    <property type="match status" value="1"/>
</dbReference>
<reference evidence="6 7" key="1">
    <citation type="submission" date="2016-11" db="EMBL/GenBank/DDBJ databases">
        <authorList>
            <person name="Jaros S."/>
            <person name="Januszkiewicz K."/>
            <person name="Wedrychowicz H."/>
        </authorList>
    </citation>
    <scope>NUCLEOTIDE SEQUENCE [LARGE SCALE GENOMIC DNA]</scope>
    <source>
        <strain evidence="6 7">DSM 10502</strain>
    </source>
</reference>
<dbReference type="GO" id="GO:0006227">
    <property type="term" value="P:dUDP biosynthetic process"/>
    <property type="evidence" value="ECO:0007669"/>
    <property type="project" value="TreeGrafter"/>
</dbReference>
<evidence type="ECO:0000313" key="7">
    <source>
        <dbReference type="Proteomes" id="UP000184404"/>
    </source>
</evidence>
<evidence type="ECO:0000256" key="4">
    <source>
        <dbReference type="ARBA" id="ARBA00022840"/>
    </source>
</evidence>
<evidence type="ECO:0000259" key="5">
    <source>
        <dbReference type="Pfam" id="PF02223"/>
    </source>
</evidence>
<sequence length="225" mass="25714">MGDKKGKLIIIEAGDASGKETQTRLLYEKLNAEGKNVKRVEFPDYEAESSVLVRMYLSGKFGKQAEDVDAYAASTFFAVDRYASYRMKWKKDYEAGTIILSDRYTTSNLIHQAIKLKDETEREKYTEWLQDLEYEKLGLPRPDCVVFLDMAPAVSDKLLAARAKETGVSEDIHEKDKAYLHRCYEAYCAAAEKFGWKHVVCSDGVNPRPPKEIAEDVWNAVRDYI</sequence>
<dbReference type="GO" id="GO:0006233">
    <property type="term" value="P:dTDP biosynthetic process"/>
    <property type="evidence" value="ECO:0007669"/>
    <property type="project" value="TreeGrafter"/>
</dbReference>
<keyword evidence="4" id="KW-0067">ATP-binding</keyword>
<evidence type="ECO:0000256" key="1">
    <source>
        <dbReference type="ARBA" id="ARBA00009776"/>
    </source>
</evidence>
<keyword evidence="6" id="KW-0418">Kinase</keyword>
<dbReference type="RefSeq" id="WP_072934371.1">
    <property type="nucleotide sequence ID" value="NZ_FQUG01000002.1"/>
</dbReference>
<proteinExistence type="inferred from homology"/>
<dbReference type="GO" id="GO:0005829">
    <property type="term" value="C:cytosol"/>
    <property type="evidence" value="ECO:0007669"/>
    <property type="project" value="TreeGrafter"/>
</dbReference>
<dbReference type="CDD" id="cd01672">
    <property type="entry name" value="TMPK"/>
    <property type="match status" value="1"/>
</dbReference>
<keyword evidence="3" id="KW-0547">Nucleotide-binding</keyword>
<dbReference type="AlphaFoldDB" id="A0A1M4SV00"/>
<gene>
    <name evidence="6" type="ORF">SAMN02745190_00253</name>
</gene>
<keyword evidence="6" id="KW-0808">Transferase</keyword>
<dbReference type="GO" id="GO:0004798">
    <property type="term" value="F:dTMP kinase activity"/>
    <property type="evidence" value="ECO:0007669"/>
    <property type="project" value="TreeGrafter"/>
</dbReference>
<dbReference type="STRING" id="1123243.SAMN02745190_00253"/>
<dbReference type="OrthoDB" id="9774907at2"/>
<dbReference type="SUPFAM" id="SSF52540">
    <property type="entry name" value="P-loop containing nucleoside triphosphate hydrolases"/>
    <property type="match status" value="1"/>
</dbReference>
<name>A0A1M4SV00_9FIRM</name>
<evidence type="ECO:0000313" key="6">
    <source>
        <dbReference type="EMBL" id="SHE35807.1"/>
    </source>
</evidence>
<dbReference type="Gene3D" id="3.40.50.300">
    <property type="entry name" value="P-loop containing nucleotide triphosphate hydrolases"/>
    <property type="match status" value="1"/>
</dbReference>
<keyword evidence="7" id="KW-1185">Reference proteome</keyword>
<dbReference type="GO" id="GO:0005524">
    <property type="term" value="F:ATP binding"/>
    <property type="evidence" value="ECO:0007669"/>
    <property type="project" value="UniProtKB-KW"/>
</dbReference>
<dbReference type="PANTHER" id="PTHR10344:SF4">
    <property type="entry name" value="UMP-CMP KINASE 2, MITOCHONDRIAL"/>
    <property type="match status" value="1"/>
</dbReference>